<evidence type="ECO:0000313" key="2">
    <source>
        <dbReference type="EMBL" id="KAK2828041.1"/>
    </source>
</evidence>
<evidence type="ECO:0000313" key="3">
    <source>
        <dbReference type="Proteomes" id="UP001187415"/>
    </source>
</evidence>
<organism evidence="2 3">
    <name type="scientific">Channa striata</name>
    <name type="common">Snakehead murrel</name>
    <name type="synonym">Ophicephalus striatus</name>
    <dbReference type="NCBI Taxonomy" id="64152"/>
    <lineage>
        <taxon>Eukaryota</taxon>
        <taxon>Metazoa</taxon>
        <taxon>Chordata</taxon>
        <taxon>Craniata</taxon>
        <taxon>Vertebrata</taxon>
        <taxon>Euteleostomi</taxon>
        <taxon>Actinopterygii</taxon>
        <taxon>Neopterygii</taxon>
        <taxon>Teleostei</taxon>
        <taxon>Neoteleostei</taxon>
        <taxon>Acanthomorphata</taxon>
        <taxon>Anabantaria</taxon>
        <taxon>Anabantiformes</taxon>
        <taxon>Channoidei</taxon>
        <taxon>Channidae</taxon>
        <taxon>Channa</taxon>
    </lineage>
</organism>
<feature type="compositionally biased region" description="Pro residues" evidence="1">
    <location>
        <begin position="107"/>
        <end position="118"/>
    </location>
</feature>
<keyword evidence="3" id="KW-1185">Reference proteome</keyword>
<dbReference type="EMBL" id="JAUPFM010000015">
    <property type="protein sequence ID" value="KAK2828041.1"/>
    <property type="molecule type" value="Genomic_DNA"/>
</dbReference>
<accession>A0AA88S563</accession>
<gene>
    <name evidence="2" type="ORF">Q5P01_019075</name>
</gene>
<dbReference type="AlphaFoldDB" id="A0AA88S563"/>
<reference evidence="2" key="1">
    <citation type="submission" date="2023-07" db="EMBL/GenBank/DDBJ databases">
        <title>Chromosome-level Genome Assembly of Striped Snakehead (Channa striata).</title>
        <authorList>
            <person name="Liu H."/>
        </authorList>
    </citation>
    <scope>NUCLEOTIDE SEQUENCE</scope>
    <source>
        <strain evidence="2">Gz</strain>
        <tissue evidence="2">Muscle</tissue>
    </source>
</reference>
<dbReference type="Proteomes" id="UP001187415">
    <property type="component" value="Unassembled WGS sequence"/>
</dbReference>
<comment type="caution">
    <text evidence="2">The sequence shown here is derived from an EMBL/GenBank/DDBJ whole genome shotgun (WGS) entry which is preliminary data.</text>
</comment>
<evidence type="ECO:0000256" key="1">
    <source>
        <dbReference type="SAM" id="MobiDB-lite"/>
    </source>
</evidence>
<feature type="compositionally biased region" description="Basic and acidic residues" evidence="1">
    <location>
        <begin position="94"/>
        <end position="105"/>
    </location>
</feature>
<protein>
    <submittedName>
        <fullName evidence="2">Uncharacterized protein</fullName>
    </submittedName>
</protein>
<name>A0AA88S563_CHASR</name>
<feature type="region of interest" description="Disordered" evidence="1">
    <location>
        <begin position="94"/>
        <end position="118"/>
    </location>
</feature>
<sequence>MAARTRTGPSAGDARSCHICTRGSTLPGPGRGRETGSVQSMGFICGVSIFYQRCGCSCDFLNSLVTCLCFYWTTAPGPYSCHSGMPLKEEVERWTDGKQTKEKVHLQPPPSSIPPPTG</sequence>
<proteinExistence type="predicted"/>